<sequence>MFGLDFQLFQMINSLAGKSALIDSLGIFCADYLKYLLFLAFGVFILYSFLKKGRKVDTAFCFLFVAAVAAFSYFLITPALKDLFVRPRPFVVHQVNQLVSEDALSYSFPSGSAVLTFALATAILFFNRKMGFVFLVLAFFTSFAQVFVGVHYPFDVIGGMLVGVVFSLISWQIFRIPGLDITRSL</sequence>
<evidence type="ECO:0000313" key="4">
    <source>
        <dbReference type="Proteomes" id="UP000230273"/>
    </source>
</evidence>
<feature type="transmembrane region" description="Helical" evidence="1">
    <location>
        <begin position="132"/>
        <end position="150"/>
    </location>
</feature>
<name>A0A2G9YW82_9BACT</name>
<feature type="transmembrane region" description="Helical" evidence="1">
    <location>
        <begin position="59"/>
        <end position="80"/>
    </location>
</feature>
<evidence type="ECO:0000259" key="2">
    <source>
        <dbReference type="SMART" id="SM00014"/>
    </source>
</evidence>
<evidence type="ECO:0000313" key="3">
    <source>
        <dbReference type="EMBL" id="PIP23470.1"/>
    </source>
</evidence>
<dbReference type="Gene3D" id="1.20.144.10">
    <property type="entry name" value="Phosphatidic acid phosphatase type 2/haloperoxidase"/>
    <property type="match status" value="1"/>
</dbReference>
<feature type="domain" description="Phosphatidic acid phosphatase type 2/haloperoxidase" evidence="2">
    <location>
        <begin position="62"/>
        <end position="171"/>
    </location>
</feature>
<comment type="caution">
    <text evidence="3">The sequence shown here is derived from an EMBL/GenBank/DDBJ whole genome shotgun (WGS) entry which is preliminary data.</text>
</comment>
<keyword evidence="1" id="KW-1133">Transmembrane helix</keyword>
<dbReference type="InterPro" id="IPR000326">
    <property type="entry name" value="PAP2/HPO"/>
</dbReference>
<feature type="transmembrane region" description="Helical" evidence="1">
    <location>
        <begin position="156"/>
        <end position="174"/>
    </location>
</feature>
<accession>A0A2G9YW82</accession>
<feature type="transmembrane region" description="Helical" evidence="1">
    <location>
        <begin position="106"/>
        <end position="125"/>
    </location>
</feature>
<dbReference type="Pfam" id="PF01569">
    <property type="entry name" value="PAP2"/>
    <property type="match status" value="1"/>
</dbReference>
<evidence type="ECO:0000256" key="1">
    <source>
        <dbReference type="SAM" id="Phobius"/>
    </source>
</evidence>
<feature type="transmembrane region" description="Helical" evidence="1">
    <location>
        <begin position="32"/>
        <end position="50"/>
    </location>
</feature>
<dbReference type="InterPro" id="IPR036938">
    <property type="entry name" value="PAP2/HPO_sf"/>
</dbReference>
<dbReference type="PANTHER" id="PTHR14969:SF13">
    <property type="entry name" value="AT30094P"/>
    <property type="match status" value="1"/>
</dbReference>
<proteinExistence type="predicted"/>
<organism evidence="3 4">
    <name type="scientific">Candidatus Nealsonbacteria bacterium CG23_combo_of_CG06-09_8_20_14_all_38_19</name>
    <dbReference type="NCBI Taxonomy" id="1974721"/>
    <lineage>
        <taxon>Bacteria</taxon>
        <taxon>Candidatus Nealsoniibacteriota</taxon>
    </lineage>
</organism>
<dbReference type="AlphaFoldDB" id="A0A2G9YW82"/>
<dbReference type="SMART" id="SM00014">
    <property type="entry name" value="acidPPc"/>
    <property type="match status" value="1"/>
</dbReference>
<dbReference type="GO" id="GO:0042392">
    <property type="term" value="F:sphingosine-1-phosphate phosphatase activity"/>
    <property type="evidence" value="ECO:0007669"/>
    <property type="project" value="TreeGrafter"/>
</dbReference>
<reference evidence="3 4" key="1">
    <citation type="submission" date="2017-09" db="EMBL/GenBank/DDBJ databases">
        <title>Depth-based differentiation of microbial function through sediment-hosted aquifers and enrichment of novel symbionts in the deep terrestrial subsurface.</title>
        <authorList>
            <person name="Probst A.J."/>
            <person name="Ladd B."/>
            <person name="Jarett J.K."/>
            <person name="Geller-Mcgrath D.E."/>
            <person name="Sieber C.M."/>
            <person name="Emerson J.B."/>
            <person name="Anantharaman K."/>
            <person name="Thomas B.C."/>
            <person name="Malmstrom R."/>
            <person name="Stieglmeier M."/>
            <person name="Klingl A."/>
            <person name="Woyke T."/>
            <person name="Ryan C.M."/>
            <person name="Banfield J.F."/>
        </authorList>
    </citation>
    <scope>NUCLEOTIDE SEQUENCE [LARGE SCALE GENOMIC DNA]</scope>
    <source>
        <strain evidence="3">CG23_combo_of_CG06-09_8_20_14_all_38_19</strain>
    </source>
</reference>
<dbReference type="SUPFAM" id="SSF48317">
    <property type="entry name" value="Acid phosphatase/Vanadium-dependent haloperoxidase"/>
    <property type="match status" value="1"/>
</dbReference>
<dbReference type="PANTHER" id="PTHR14969">
    <property type="entry name" value="SPHINGOSINE-1-PHOSPHATE PHOSPHOHYDROLASE"/>
    <property type="match status" value="1"/>
</dbReference>
<keyword evidence="1" id="KW-0472">Membrane</keyword>
<protein>
    <submittedName>
        <fullName evidence="3">Undecaprenyl-diphosphatase</fullName>
    </submittedName>
</protein>
<dbReference type="Proteomes" id="UP000230273">
    <property type="component" value="Unassembled WGS sequence"/>
</dbReference>
<gene>
    <name evidence="3" type="ORF">COX36_03125</name>
</gene>
<keyword evidence="1" id="KW-0812">Transmembrane</keyword>
<dbReference type="EMBL" id="PCRP01000050">
    <property type="protein sequence ID" value="PIP23470.1"/>
    <property type="molecule type" value="Genomic_DNA"/>
</dbReference>